<dbReference type="PROSITE" id="PS51375">
    <property type="entry name" value="PPR"/>
    <property type="match status" value="1"/>
</dbReference>
<keyword evidence="5" id="KW-1185">Reference proteome</keyword>
<comment type="caution">
    <text evidence="4">The sequence shown here is derived from an EMBL/GenBank/DDBJ whole genome shotgun (WGS) entry which is preliminary data.</text>
</comment>
<feature type="repeat" description="PPR" evidence="3">
    <location>
        <begin position="27"/>
        <end position="61"/>
    </location>
</feature>
<sequence>MVIAIWVIRNWAFGYRDEMVKKGIMPTVSTYNLLFHGLFMEGRVSEADCMVREMEEKGMVPDAISYNILINGSAQVPIAFNCIVELDSE</sequence>
<dbReference type="InterPro" id="IPR011990">
    <property type="entry name" value="TPR-like_helical_dom_sf"/>
</dbReference>
<comment type="similarity">
    <text evidence="1">Belongs to the PPR family. P subfamily.</text>
</comment>
<gene>
    <name evidence="4" type="ORF">RchiOBHm_Chr2g0124301</name>
</gene>
<keyword evidence="2" id="KW-0677">Repeat</keyword>
<dbReference type="Proteomes" id="UP000238479">
    <property type="component" value="Chromosome 2"/>
</dbReference>
<evidence type="ECO:0000256" key="3">
    <source>
        <dbReference type="PROSITE-ProRule" id="PRU00708"/>
    </source>
</evidence>
<dbReference type="NCBIfam" id="TIGR00756">
    <property type="entry name" value="PPR"/>
    <property type="match status" value="1"/>
</dbReference>
<protein>
    <submittedName>
        <fullName evidence="4">Putative pentatricopeptide</fullName>
    </submittedName>
</protein>
<evidence type="ECO:0000256" key="2">
    <source>
        <dbReference type="ARBA" id="ARBA00022737"/>
    </source>
</evidence>
<dbReference type="InterPro" id="IPR002885">
    <property type="entry name" value="PPR_rpt"/>
</dbReference>
<dbReference type="Pfam" id="PF13041">
    <property type="entry name" value="PPR_2"/>
    <property type="match status" value="1"/>
</dbReference>
<dbReference type="AlphaFoldDB" id="A0A2P6RTB8"/>
<evidence type="ECO:0000313" key="5">
    <source>
        <dbReference type="Proteomes" id="UP000238479"/>
    </source>
</evidence>
<reference evidence="4 5" key="1">
    <citation type="journal article" date="2018" name="Nat. Genet.">
        <title>The Rosa genome provides new insights in the design of modern roses.</title>
        <authorList>
            <person name="Bendahmane M."/>
        </authorList>
    </citation>
    <scope>NUCLEOTIDE SEQUENCE [LARGE SCALE GENOMIC DNA]</scope>
    <source>
        <strain evidence="5">cv. Old Blush</strain>
    </source>
</reference>
<dbReference type="Gene3D" id="1.25.40.10">
    <property type="entry name" value="Tetratricopeptide repeat domain"/>
    <property type="match status" value="1"/>
</dbReference>
<proteinExistence type="inferred from homology"/>
<dbReference type="EMBL" id="PDCK01000040">
    <property type="protein sequence ID" value="PRQ49652.1"/>
    <property type="molecule type" value="Genomic_DNA"/>
</dbReference>
<dbReference type="PANTHER" id="PTHR47941">
    <property type="entry name" value="PENTATRICOPEPTIDE REPEAT-CONTAINING PROTEIN 3, MITOCHONDRIAL"/>
    <property type="match status" value="1"/>
</dbReference>
<evidence type="ECO:0000256" key="1">
    <source>
        <dbReference type="ARBA" id="ARBA00007626"/>
    </source>
</evidence>
<dbReference type="Gramene" id="PRQ49652">
    <property type="protein sequence ID" value="PRQ49652"/>
    <property type="gene ID" value="RchiOBHm_Chr2g0124301"/>
</dbReference>
<accession>A0A2P6RTB8</accession>
<name>A0A2P6RTB8_ROSCH</name>
<organism evidence="4 5">
    <name type="scientific">Rosa chinensis</name>
    <name type="common">China rose</name>
    <dbReference type="NCBI Taxonomy" id="74649"/>
    <lineage>
        <taxon>Eukaryota</taxon>
        <taxon>Viridiplantae</taxon>
        <taxon>Streptophyta</taxon>
        <taxon>Embryophyta</taxon>
        <taxon>Tracheophyta</taxon>
        <taxon>Spermatophyta</taxon>
        <taxon>Magnoliopsida</taxon>
        <taxon>eudicotyledons</taxon>
        <taxon>Gunneridae</taxon>
        <taxon>Pentapetalae</taxon>
        <taxon>rosids</taxon>
        <taxon>fabids</taxon>
        <taxon>Rosales</taxon>
        <taxon>Rosaceae</taxon>
        <taxon>Rosoideae</taxon>
        <taxon>Rosoideae incertae sedis</taxon>
        <taxon>Rosa</taxon>
    </lineage>
</organism>
<evidence type="ECO:0000313" key="4">
    <source>
        <dbReference type="EMBL" id="PRQ49652.1"/>
    </source>
</evidence>